<evidence type="ECO:0000259" key="2">
    <source>
        <dbReference type="SMART" id="SM00245"/>
    </source>
</evidence>
<dbReference type="SUPFAM" id="SSF52096">
    <property type="entry name" value="ClpP/crotonase"/>
    <property type="match status" value="1"/>
</dbReference>
<accession>A0ABS9KN64</accession>
<keyword evidence="4" id="KW-1185">Reference proteome</keyword>
<dbReference type="SMART" id="SM00245">
    <property type="entry name" value="TSPc"/>
    <property type="match status" value="1"/>
</dbReference>
<keyword evidence="1" id="KW-0732">Signal</keyword>
<sequence length="334" mass="36846">MKRLLILCLVVSVNAYAQPTESLRHIVDSTISKLQQYSLNRNEIDWNDFRMKVYRETKGISKLDKLLAKYPLFFQWVNDSHSSVASAGKSISWKEGRPSESEASLTDADLTGSSRLKAERWGDIGYLCIPSEKGFTGNAQEMAQRLTGTLAAIDPSTIKGWIIDLRLNTGGDVWPLIASLAPLIGDGQVGSLKERSTDTNTYIKDGKLFGKEEFNSIPQQTSIPVNSKTFVAIVCGPHTASSGEALLLAFKGRPNTTIIGEQTAGHVTNNNSFELEKNVSLSIATAYMQDRSGTVYTHGINPDVEILRGDNFEDLGKDQKVQQAIGWVKMRMVR</sequence>
<evidence type="ECO:0000313" key="4">
    <source>
        <dbReference type="Proteomes" id="UP001165367"/>
    </source>
</evidence>
<organism evidence="3 4">
    <name type="scientific">Terrimonas ginsenosidimutans</name>
    <dbReference type="NCBI Taxonomy" id="2908004"/>
    <lineage>
        <taxon>Bacteria</taxon>
        <taxon>Pseudomonadati</taxon>
        <taxon>Bacteroidota</taxon>
        <taxon>Chitinophagia</taxon>
        <taxon>Chitinophagales</taxon>
        <taxon>Chitinophagaceae</taxon>
        <taxon>Terrimonas</taxon>
    </lineage>
</organism>
<dbReference type="Gene3D" id="3.90.226.10">
    <property type="entry name" value="2-enoyl-CoA Hydratase, Chain A, domain 1"/>
    <property type="match status" value="1"/>
</dbReference>
<protein>
    <submittedName>
        <fullName evidence="3">S41 family peptidase</fullName>
    </submittedName>
</protein>
<feature type="domain" description="Tail specific protease" evidence="2">
    <location>
        <begin position="98"/>
        <end position="307"/>
    </location>
</feature>
<dbReference type="Proteomes" id="UP001165367">
    <property type="component" value="Unassembled WGS sequence"/>
</dbReference>
<evidence type="ECO:0000313" key="3">
    <source>
        <dbReference type="EMBL" id="MCG2613756.1"/>
    </source>
</evidence>
<gene>
    <name evidence="3" type="ORF">LZZ85_05670</name>
</gene>
<dbReference type="InterPro" id="IPR029045">
    <property type="entry name" value="ClpP/crotonase-like_dom_sf"/>
</dbReference>
<feature type="signal peptide" evidence="1">
    <location>
        <begin position="1"/>
        <end position="17"/>
    </location>
</feature>
<name>A0ABS9KN64_9BACT</name>
<feature type="chain" id="PRO_5046037361" evidence="1">
    <location>
        <begin position="18"/>
        <end position="334"/>
    </location>
</feature>
<reference evidence="3" key="1">
    <citation type="submission" date="2022-01" db="EMBL/GenBank/DDBJ databases">
        <authorList>
            <person name="Jo J.-H."/>
            <person name="Im W.-T."/>
        </authorList>
    </citation>
    <scope>NUCLEOTIDE SEQUENCE</scope>
    <source>
        <strain evidence="3">NA20</strain>
    </source>
</reference>
<dbReference type="InterPro" id="IPR005151">
    <property type="entry name" value="Tail-specific_protease"/>
</dbReference>
<dbReference type="EMBL" id="JAKLTR010000003">
    <property type="protein sequence ID" value="MCG2613756.1"/>
    <property type="molecule type" value="Genomic_DNA"/>
</dbReference>
<proteinExistence type="predicted"/>
<comment type="caution">
    <text evidence="3">The sequence shown here is derived from an EMBL/GenBank/DDBJ whole genome shotgun (WGS) entry which is preliminary data.</text>
</comment>
<dbReference type="Pfam" id="PF03572">
    <property type="entry name" value="Peptidase_S41"/>
    <property type="match status" value="1"/>
</dbReference>
<evidence type="ECO:0000256" key="1">
    <source>
        <dbReference type="SAM" id="SignalP"/>
    </source>
</evidence>
<dbReference type="RefSeq" id="WP_237869467.1">
    <property type="nucleotide sequence ID" value="NZ_JAKLTR010000003.1"/>
</dbReference>